<dbReference type="Pfam" id="PF03171">
    <property type="entry name" value="2OG-FeII_Oxy"/>
    <property type="match status" value="1"/>
</dbReference>
<evidence type="ECO:0000313" key="4">
    <source>
        <dbReference type="Proteomes" id="UP001222325"/>
    </source>
</evidence>
<proteinExistence type="inferred from homology"/>
<dbReference type="GO" id="GO:0046872">
    <property type="term" value="F:metal ion binding"/>
    <property type="evidence" value="ECO:0007669"/>
    <property type="project" value="UniProtKB-KW"/>
</dbReference>
<comment type="similarity">
    <text evidence="1">Belongs to the iron/ascorbate-dependent oxidoreductase family.</text>
</comment>
<keyword evidence="1" id="KW-0408">Iron</keyword>
<dbReference type="PROSITE" id="PS51471">
    <property type="entry name" value="FE2OG_OXY"/>
    <property type="match status" value="1"/>
</dbReference>
<dbReference type="Proteomes" id="UP001222325">
    <property type="component" value="Unassembled WGS sequence"/>
</dbReference>
<dbReference type="SUPFAM" id="SSF51197">
    <property type="entry name" value="Clavaminate synthase-like"/>
    <property type="match status" value="1"/>
</dbReference>
<dbReference type="AlphaFoldDB" id="A0AAD6XMG4"/>
<dbReference type="PANTHER" id="PTHR47990">
    <property type="entry name" value="2-OXOGLUTARATE (2OG) AND FE(II)-DEPENDENT OXYGENASE SUPERFAMILY PROTEIN-RELATED"/>
    <property type="match status" value="1"/>
</dbReference>
<gene>
    <name evidence="3" type="ORF">B0H15DRAFT_925443</name>
</gene>
<dbReference type="InterPro" id="IPR050231">
    <property type="entry name" value="Iron_ascorbate_oxido_reductase"/>
</dbReference>
<feature type="domain" description="Fe2OG dioxygenase" evidence="2">
    <location>
        <begin position="177"/>
        <end position="280"/>
    </location>
</feature>
<evidence type="ECO:0000313" key="3">
    <source>
        <dbReference type="EMBL" id="KAJ7075519.1"/>
    </source>
</evidence>
<organism evidence="3 4">
    <name type="scientific">Mycena belliarum</name>
    <dbReference type="NCBI Taxonomy" id="1033014"/>
    <lineage>
        <taxon>Eukaryota</taxon>
        <taxon>Fungi</taxon>
        <taxon>Dikarya</taxon>
        <taxon>Basidiomycota</taxon>
        <taxon>Agaricomycotina</taxon>
        <taxon>Agaricomycetes</taxon>
        <taxon>Agaricomycetidae</taxon>
        <taxon>Agaricales</taxon>
        <taxon>Marasmiineae</taxon>
        <taxon>Mycenaceae</taxon>
        <taxon>Mycena</taxon>
    </lineage>
</organism>
<dbReference type="Gene3D" id="2.60.120.330">
    <property type="entry name" value="B-lactam Antibiotic, Isopenicillin N Synthase, Chain"/>
    <property type="match status" value="1"/>
</dbReference>
<evidence type="ECO:0000256" key="1">
    <source>
        <dbReference type="RuleBase" id="RU003682"/>
    </source>
</evidence>
<dbReference type="GO" id="GO:0016491">
    <property type="term" value="F:oxidoreductase activity"/>
    <property type="evidence" value="ECO:0007669"/>
    <property type="project" value="UniProtKB-KW"/>
</dbReference>
<keyword evidence="1" id="KW-0479">Metal-binding</keyword>
<accession>A0AAD6XMG4</accession>
<sequence>MVSTAFPPFPDNIPTHPLLVVDYARIEMGDRDEIERLWTAATKLGFWYVKNHGADEEVEKMFELGEETMALPLDEKLKFDMGSDGASFGYKAAGSNAINAAGLLDTVEFLNIAKDDALAWPAQAHRAYPSTVNARMTSTVRPFVEKSITVNNTFLEIFNERLGLPAGTLLKLHPRDEHSGCTTRSTLSPPIVDRQVISAHTDFGSLSFLHNRLGGLQVFVPGAETWQYVKPIPGHAICNIGDALAILSGGILRSNLHRVVNPPGSQGTLPRASLVYFHRPADLVVLRALTDASPLIADAVGRAPDPRKFEPGVTALEWLMRRTRYQRITNYKGPESWMASRGTLR</sequence>
<keyword evidence="1" id="KW-0560">Oxidoreductase</keyword>
<dbReference type="InterPro" id="IPR044861">
    <property type="entry name" value="IPNS-like_FE2OG_OXY"/>
</dbReference>
<name>A0AAD6XMG4_9AGAR</name>
<dbReference type="EMBL" id="JARJCN010000094">
    <property type="protein sequence ID" value="KAJ7075519.1"/>
    <property type="molecule type" value="Genomic_DNA"/>
</dbReference>
<protein>
    <recommendedName>
        <fullName evidence="2">Fe2OG dioxygenase domain-containing protein</fullName>
    </recommendedName>
</protein>
<dbReference type="InterPro" id="IPR026992">
    <property type="entry name" value="DIOX_N"/>
</dbReference>
<reference evidence="3" key="1">
    <citation type="submission" date="2023-03" db="EMBL/GenBank/DDBJ databases">
        <title>Massive genome expansion in bonnet fungi (Mycena s.s.) driven by repeated elements and novel gene families across ecological guilds.</title>
        <authorList>
            <consortium name="Lawrence Berkeley National Laboratory"/>
            <person name="Harder C.B."/>
            <person name="Miyauchi S."/>
            <person name="Viragh M."/>
            <person name="Kuo A."/>
            <person name="Thoen E."/>
            <person name="Andreopoulos B."/>
            <person name="Lu D."/>
            <person name="Skrede I."/>
            <person name="Drula E."/>
            <person name="Henrissat B."/>
            <person name="Morin E."/>
            <person name="Kohler A."/>
            <person name="Barry K."/>
            <person name="LaButti K."/>
            <person name="Morin E."/>
            <person name="Salamov A."/>
            <person name="Lipzen A."/>
            <person name="Mereny Z."/>
            <person name="Hegedus B."/>
            <person name="Baldrian P."/>
            <person name="Stursova M."/>
            <person name="Weitz H."/>
            <person name="Taylor A."/>
            <person name="Grigoriev I.V."/>
            <person name="Nagy L.G."/>
            <person name="Martin F."/>
            <person name="Kauserud H."/>
        </authorList>
    </citation>
    <scope>NUCLEOTIDE SEQUENCE</scope>
    <source>
        <strain evidence="3">CBHHK173m</strain>
    </source>
</reference>
<keyword evidence="4" id="KW-1185">Reference proteome</keyword>
<dbReference type="InterPro" id="IPR005123">
    <property type="entry name" value="Oxoglu/Fe-dep_dioxygenase_dom"/>
</dbReference>
<comment type="caution">
    <text evidence="3">The sequence shown here is derived from an EMBL/GenBank/DDBJ whole genome shotgun (WGS) entry which is preliminary data.</text>
</comment>
<evidence type="ECO:0000259" key="2">
    <source>
        <dbReference type="PROSITE" id="PS51471"/>
    </source>
</evidence>
<dbReference type="Pfam" id="PF14226">
    <property type="entry name" value="DIOX_N"/>
    <property type="match status" value="1"/>
</dbReference>
<dbReference type="InterPro" id="IPR027443">
    <property type="entry name" value="IPNS-like_sf"/>
</dbReference>